<dbReference type="InterPro" id="IPR045864">
    <property type="entry name" value="aa-tRNA-synth_II/BPL/LPL"/>
</dbReference>
<keyword evidence="10 13" id="KW-0648">Protein biosynthesis</keyword>
<dbReference type="EC" id="6.1.1.20" evidence="13"/>
<comment type="caution">
    <text evidence="15">The sequence shown here is derived from an EMBL/GenBank/DDBJ whole genome shotgun (WGS) entry which is preliminary data.</text>
</comment>
<organism evidence="15 16">
    <name type="scientific">Candidatus Wildermuthbacteria bacterium RIFCSPHIGHO2_02_FULL_45_25</name>
    <dbReference type="NCBI Taxonomy" id="1802450"/>
    <lineage>
        <taxon>Bacteria</taxon>
        <taxon>Candidatus Wildermuthiibacteriota</taxon>
    </lineage>
</organism>
<dbReference type="GO" id="GO:0000049">
    <property type="term" value="F:tRNA binding"/>
    <property type="evidence" value="ECO:0007669"/>
    <property type="project" value="InterPro"/>
</dbReference>
<comment type="subcellular location">
    <subcellularLocation>
        <location evidence="1 13">Cytoplasm</location>
    </subcellularLocation>
</comment>
<dbReference type="PROSITE" id="PS50862">
    <property type="entry name" value="AA_TRNA_LIGASE_II"/>
    <property type="match status" value="1"/>
</dbReference>
<evidence type="ECO:0000256" key="3">
    <source>
        <dbReference type="ARBA" id="ARBA00011209"/>
    </source>
</evidence>
<comment type="similarity">
    <text evidence="2 13">Belongs to the class-II aminoacyl-tRNA synthetase family. Phe-tRNA synthetase alpha subunit type 1 subfamily.</text>
</comment>
<dbReference type="Pfam" id="PF02912">
    <property type="entry name" value="Phe_tRNA-synt_N"/>
    <property type="match status" value="1"/>
</dbReference>
<evidence type="ECO:0000256" key="11">
    <source>
        <dbReference type="ARBA" id="ARBA00023146"/>
    </source>
</evidence>
<evidence type="ECO:0000256" key="12">
    <source>
        <dbReference type="ARBA" id="ARBA00049255"/>
    </source>
</evidence>
<dbReference type="Proteomes" id="UP000178092">
    <property type="component" value="Unassembled WGS sequence"/>
</dbReference>
<name>A0A1G2QZK9_9BACT</name>
<dbReference type="AlphaFoldDB" id="A0A1G2QZK9"/>
<proteinExistence type="inferred from homology"/>
<dbReference type="InterPro" id="IPR022911">
    <property type="entry name" value="Phe_tRNA_ligase_alpha1_bac"/>
</dbReference>
<evidence type="ECO:0000256" key="1">
    <source>
        <dbReference type="ARBA" id="ARBA00004496"/>
    </source>
</evidence>
<dbReference type="InterPro" id="IPR004188">
    <property type="entry name" value="Phe-tRNA_ligase_II_N"/>
</dbReference>
<dbReference type="GO" id="GO:0004826">
    <property type="term" value="F:phenylalanine-tRNA ligase activity"/>
    <property type="evidence" value="ECO:0007669"/>
    <property type="project" value="UniProtKB-UniRule"/>
</dbReference>
<dbReference type="SUPFAM" id="SSF46589">
    <property type="entry name" value="tRNA-binding arm"/>
    <property type="match status" value="1"/>
</dbReference>
<dbReference type="Pfam" id="PF01409">
    <property type="entry name" value="tRNA-synt_2d"/>
    <property type="match status" value="1"/>
</dbReference>
<dbReference type="PANTHER" id="PTHR11538">
    <property type="entry name" value="PHENYLALANYL-TRNA SYNTHETASE"/>
    <property type="match status" value="1"/>
</dbReference>
<evidence type="ECO:0000256" key="2">
    <source>
        <dbReference type="ARBA" id="ARBA00010207"/>
    </source>
</evidence>
<gene>
    <name evidence="13" type="primary">pheS</name>
    <name evidence="15" type="ORF">A3C04_03065</name>
</gene>
<keyword evidence="7 13" id="KW-0547">Nucleotide-binding</keyword>
<dbReference type="FunFam" id="3.30.930.10:FF:000089">
    <property type="entry name" value="Phenylalanine--tRNA ligase alpha subunit"/>
    <property type="match status" value="1"/>
</dbReference>
<accession>A0A1G2QZK9</accession>
<dbReference type="GO" id="GO:0000287">
    <property type="term" value="F:magnesium ion binding"/>
    <property type="evidence" value="ECO:0007669"/>
    <property type="project" value="UniProtKB-UniRule"/>
</dbReference>
<evidence type="ECO:0000256" key="4">
    <source>
        <dbReference type="ARBA" id="ARBA00022490"/>
    </source>
</evidence>
<keyword evidence="6 13" id="KW-0479">Metal-binding</keyword>
<evidence type="ECO:0000313" key="16">
    <source>
        <dbReference type="Proteomes" id="UP000178092"/>
    </source>
</evidence>
<sequence length="373" mass="43044">MPNDSQYVEILQSKAITEIQSCSNLKDLEELSHRYIGKKGELTLLLRSLGTLDEKERKKIGQKANKAREMFEREFAKKKQHLIMHEFESGEQDEWIDITAPGAKLPKGHLHPLTQIQREAKEIFQSMGFALADGPEIESEWYNFDALNIPASHPARDMWDTFWLKEPENSKQNLLSGTAILKEKPQKFLLRTHTSPVQIRYMEKIKPPLRVIAPGRIFRYEATDARHEINFYQLEGLMIGKDVSAAHFKGIIQEFFKRFFEKETVVRLRPSYFPFVEPGFEVDMRCVFCAGKGFSINKEGQKKDCSSCGHGGWIEIMGAGMVHPNVLKAVKCDPKEWQGFAFGIGLDRLAMMKYKINDIRLLYSGDMRFLEQF</sequence>
<dbReference type="GO" id="GO:0005524">
    <property type="term" value="F:ATP binding"/>
    <property type="evidence" value="ECO:0007669"/>
    <property type="project" value="UniProtKB-UniRule"/>
</dbReference>
<dbReference type="InterPro" id="IPR006195">
    <property type="entry name" value="aa-tRNA-synth_II"/>
</dbReference>
<dbReference type="GO" id="GO:0006432">
    <property type="term" value="P:phenylalanyl-tRNA aminoacylation"/>
    <property type="evidence" value="ECO:0007669"/>
    <property type="project" value="UniProtKB-UniRule"/>
</dbReference>
<evidence type="ECO:0000256" key="6">
    <source>
        <dbReference type="ARBA" id="ARBA00022723"/>
    </source>
</evidence>
<dbReference type="SUPFAM" id="SSF55681">
    <property type="entry name" value="Class II aaRS and biotin synthetases"/>
    <property type="match status" value="1"/>
</dbReference>
<feature type="binding site" evidence="13">
    <location>
        <position position="277"/>
    </location>
    <ligand>
        <name>Mg(2+)</name>
        <dbReference type="ChEBI" id="CHEBI:18420"/>
        <note>shared with beta subunit</note>
    </ligand>
</feature>
<dbReference type="Gene3D" id="3.30.930.10">
    <property type="entry name" value="Bira Bifunctional Protein, Domain 2"/>
    <property type="match status" value="1"/>
</dbReference>
<dbReference type="InterPro" id="IPR004529">
    <property type="entry name" value="Phe-tRNA-synth_IIc_asu"/>
</dbReference>
<reference evidence="15 16" key="1">
    <citation type="journal article" date="2016" name="Nat. Commun.">
        <title>Thousands of microbial genomes shed light on interconnected biogeochemical processes in an aquifer system.</title>
        <authorList>
            <person name="Anantharaman K."/>
            <person name="Brown C.T."/>
            <person name="Hug L.A."/>
            <person name="Sharon I."/>
            <person name="Castelle C.J."/>
            <person name="Probst A.J."/>
            <person name="Thomas B.C."/>
            <person name="Singh A."/>
            <person name="Wilkins M.J."/>
            <person name="Karaoz U."/>
            <person name="Brodie E.L."/>
            <person name="Williams K.H."/>
            <person name="Hubbard S.S."/>
            <person name="Banfield J.F."/>
        </authorList>
    </citation>
    <scope>NUCLEOTIDE SEQUENCE [LARGE SCALE GENOMIC DNA]</scope>
</reference>
<keyword evidence="8 13" id="KW-0067">ATP-binding</keyword>
<keyword evidence="11 13" id="KW-0030">Aminoacyl-tRNA synthetase</keyword>
<dbReference type="NCBIfam" id="TIGR00468">
    <property type="entry name" value="pheS"/>
    <property type="match status" value="1"/>
</dbReference>
<comment type="subunit">
    <text evidence="3 13">Tetramer of two alpha and two beta subunits.</text>
</comment>
<evidence type="ECO:0000256" key="7">
    <source>
        <dbReference type="ARBA" id="ARBA00022741"/>
    </source>
</evidence>
<dbReference type="GO" id="GO:0005737">
    <property type="term" value="C:cytoplasm"/>
    <property type="evidence" value="ECO:0007669"/>
    <property type="project" value="UniProtKB-SubCell"/>
</dbReference>
<dbReference type="HAMAP" id="MF_00281">
    <property type="entry name" value="Phe_tRNA_synth_alpha1"/>
    <property type="match status" value="1"/>
</dbReference>
<comment type="catalytic activity">
    <reaction evidence="12 13">
        <text>tRNA(Phe) + L-phenylalanine + ATP = L-phenylalanyl-tRNA(Phe) + AMP + diphosphate + H(+)</text>
        <dbReference type="Rhea" id="RHEA:19413"/>
        <dbReference type="Rhea" id="RHEA-COMP:9668"/>
        <dbReference type="Rhea" id="RHEA-COMP:9699"/>
        <dbReference type="ChEBI" id="CHEBI:15378"/>
        <dbReference type="ChEBI" id="CHEBI:30616"/>
        <dbReference type="ChEBI" id="CHEBI:33019"/>
        <dbReference type="ChEBI" id="CHEBI:58095"/>
        <dbReference type="ChEBI" id="CHEBI:78442"/>
        <dbReference type="ChEBI" id="CHEBI:78531"/>
        <dbReference type="ChEBI" id="CHEBI:456215"/>
        <dbReference type="EC" id="6.1.1.20"/>
    </reaction>
</comment>
<keyword evidence="4 13" id="KW-0963">Cytoplasm</keyword>
<dbReference type="CDD" id="cd00496">
    <property type="entry name" value="PheRS_alpha_core"/>
    <property type="match status" value="1"/>
</dbReference>
<evidence type="ECO:0000256" key="5">
    <source>
        <dbReference type="ARBA" id="ARBA00022598"/>
    </source>
</evidence>
<evidence type="ECO:0000256" key="8">
    <source>
        <dbReference type="ARBA" id="ARBA00022840"/>
    </source>
</evidence>
<dbReference type="PANTHER" id="PTHR11538:SF41">
    <property type="entry name" value="PHENYLALANINE--TRNA LIGASE, MITOCHONDRIAL"/>
    <property type="match status" value="1"/>
</dbReference>
<protein>
    <recommendedName>
        <fullName evidence="13">Phenylalanine--tRNA ligase alpha subunit</fullName>
        <ecNumber evidence="13">6.1.1.20</ecNumber>
    </recommendedName>
    <alternativeName>
        <fullName evidence="13">Phenylalanyl-tRNA synthetase alpha subunit</fullName>
        <shortName evidence="13">PheRS</shortName>
    </alternativeName>
</protein>
<dbReference type="EMBL" id="MHTV01000045">
    <property type="protein sequence ID" value="OHA65261.1"/>
    <property type="molecule type" value="Genomic_DNA"/>
</dbReference>
<feature type="domain" description="Aminoacyl-transfer RNA synthetases class-II family profile" evidence="14">
    <location>
        <begin position="114"/>
        <end position="372"/>
    </location>
</feature>
<comment type="cofactor">
    <cofactor evidence="13">
        <name>Mg(2+)</name>
        <dbReference type="ChEBI" id="CHEBI:18420"/>
    </cofactor>
    <text evidence="13">Binds 2 magnesium ions per tetramer.</text>
</comment>
<keyword evidence="5 13" id="KW-0436">Ligase</keyword>
<keyword evidence="9 13" id="KW-0460">Magnesium</keyword>
<evidence type="ECO:0000256" key="10">
    <source>
        <dbReference type="ARBA" id="ARBA00022917"/>
    </source>
</evidence>
<dbReference type="InterPro" id="IPR010978">
    <property type="entry name" value="tRNA-bd_arm"/>
</dbReference>
<evidence type="ECO:0000259" key="14">
    <source>
        <dbReference type="PROSITE" id="PS50862"/>
    </source>
</evidence>
<evidence type="ECO:0000256" key="9">
    <source>
        <dbReference type="ARBA" id="ARBA00022842"/>
    </source>
</evidence>
<evidence type="ECO:0000313" key="15">
    <source>
        <dbReference type="EMBL" id="OHA65261.1"/>
    </source>
</evidence>
<dbReference type="InterPro" id="IPR002319">
    <property type="entry name" value="Phenylalanyl-tRNA_Synthase"/>
</dbReference>
<evidence type="ECO:0000256" key="13">
    <source>
        <dbReference type="HAMAP-Rule" id="MF_00281"/>
    </source>
</evidence>